<feature type="compositionally biased region" description="Basic and acidic residues" evidence="1">
    <location>
        <begin position="17"/>
        <end position="26"/>
    </location>
</feature>
<gene>
    <name evidence="2" type="ORF">OPV22_020240</name>
</gene>
<accession>A0AAV8QJV7</accession>
<evidence type="ECO:0000313" key="3">
    <source>
        <dbReference type="Proteomes" id="UP001222027"/>
    </source>
</evidence>
<protein>
    <submittedName>
        <fullName evidence="2">Uncharacterized protein</fullName>
    </submittedName>
</protein>
<proteinExistence type="predicted"/>
<dbReference type="Proteomes" id="UP001222027">
    <property type="component" value="Unassembled WGS sequence"/>
</dbReference>
<feature type="region of interest" description="Disordered" evidence="1">
    <location>
        <begin position="1"/>
        <end position="26"/>
    </location>
</feature>
<name>A0AAV8QJV7_ENSVE</name>
<evidence type="ECO:0000256" key="1">
    <source>
        <dbReference type="SAM" id="MobiDB-lite"/>
    </source>
</evidence>
<organism evidence="2 3">
    <name type="scientific">Ensete ventricosum</name>
    <name type="common">Abyssinian banana</name>
    <name type="synonym">Musa ensete</name>
    <dbReference type="NCBI Taxonomy" id="4639"/>
    <lineage>
        <taxon>Eukaryota</taxon>
        <taxon>Viridiplantae</taxon>
        <taxon>Streptophyta</taxon>
        <taxon>Embryophyta</taxon>
        <taxon>Tracheophyta</taxon>
        <taxon>Spermatophyta</taxon>
        <taxon>Magnoliopsida</taxon>
        <taxon>Liliopsida</taxon>
        <taxon>Zingiberales</taxon>
        <taxon>Musaceae</taxon>
        <taxon>Ensete</taxon>
    </lineage>
</organism>
<comment type="caution">
    <text evidence="2">The sequence shown here is derived from an EMBL/GenBank/DDBJ whole genome shotgun (WGS) entry which is preliminary data.</text>
</comment>
<dbReference type="AlphaFoldDB" id="A0AAV8QJV7"/>
<evidence type="ECO:0000313" key="2">
    <source>
        <dbReference type="EMBL" id="KAJ8476513.1"/>
    </source>
</evidence>
<sequence length="120" mass="13621">MVREEGGPSRSPPRVAHANDEVSRERTGVEEIIGRQGVFMSNGQARYLKGQHAAYEPLRLRTRIANAVTTKSASVKGGHRQWVDQCRWWRWSRLRIRNPASLCHLGVRKEPGLALQEPIV</sequence>
<keyword evidence="3" id="KW-1185">Reference proteome</keyword>
<reference evidence="2 3" key="1">
    <citation type="submission" date="2022-12" db="EMBL/GenBank/DDBJ databases">
        <title>Chromosome-scale assembly of the Ensete ventricosum genome.</title>
        <authorList>
            <person name="Dussert Y."/>
            <person name="Stocks J."/>
            <person name="Wendawek A."/>
            <person name="Woldeyes F."/>
            <person name="Nichols R.A."/>
            <person name="Borrell J.S."/>
        </authorList>
    </citation>
    <scope>NUCLEOTIDE SEQUENCE [LARGE SCALE GENOMIC DNA]</scope>
    <source>
        <strain evidence="3">cv. Maze</strain>
        <tissue evidence="2">Seeds</tissue>
    </source>
</reference>
<dbReference type="EMBL" id="JAQQAF010000006">
    <property type="protein sequence ID" value="KAJ8476513.1"/>
    <property type="molecule type" value="Genomic_DNA"/>
</dbReference>